<protein>
    <submittedName>
        <fullName evidence="2">3-hydroxybutyryl-CoA dehydrogenase</fullName>
    </submittedName>
</protein>
<organism evidence="1 2">
    <name type="scientific">Panagrolaimus sp. JU765</name>
    <dbReference type="NCBI Taxonomy" id="591449"/>
    <lineage>
        <taxon>Eukaryota</taxon>
        <taxon>Metazoa</taxon>
        <taxon>Ecdysozoa</taxon>
        <taxon>Nematoda</taxon>
        <taxon>Chromadorea</taxon>
        <taxon>Rhabditida</taxon>
        <taxon>Tylenchina</taxon>
        <taxon>Panagrolaimomorpha</taxon>
        <taxon>Panagrolaimoidea</taxon>
        <taxon>Panagrolaimidae</taxon>
        <taxon>Panagrolaimus</taxon>
    </lineage>
</organism>
<accession>A0AC34QQT1</accession>
<name>A0AC34QQT1_9BILA</name>
<evidence type="ECO:0000313" key="2">
    <source>
        <dbReference type="WBParaSite" id="JU765_v2.g18510.t1"/>
    </source>
</evidence>
<proteinExistence type="predicted"/>
<dbReference type="Proteomes" id="UP000887576">
    <property type="component" value="Unplaced"/>
</dbReference>
<evidence type="ECO:0000313" key="1">
    <source>
        <dbReference type="Proteomes" id="UP000887576"/>
    </source>
</evidence>
<sequence>MGGEEIYDLENVVIIGTGLMGTGIAQVAVEKGFNVTIVGRNAAKLDQSKAKIKNGVARSAKKRFADDAEAQNDFVDACLDNLKLVTDYEDAELEDADLVVEAVVENLKVKQKLLAEIEGKISETCVVATNTSSFLLEDVADKFSKKSQFAGLHFFNPVPAMKLVEVVKGAETTDVVYESLLAFCKRLGKTPVRSRDTPGFIVNRLLIPYLLEAMRMAERGDATKEDIDTAMKLGTGHPMGPFELLDYIGLDTMKFVVDGWHQRYPDDPRFMPSETLDELVKQGKLGRKTGQGFHSY</sequence>
<reference evidence="2" key="1">
    <citation type="submission" date="2022-11" db="UniProtKB">
        <authorList>
            <consortium name="WormBaseParasite"/>
        </authorList>
    </citation>
    <scope>IDENTIFICATION</scope>
</reference>
<dbReference type="WBParaSite" id="JU765_v2.g18510.t1">
    <property type="protein sequence ID" value="JU765_v2.g18510.t1"/>
    <property type="gene ID" value="JU765_v2.g18510"/>
</dbReference>